<reference evidence="1" key="1">
    <citation type="submission" date="2023-03" db="EMBL/GenBank/DDBJ databases">
        <title>Massive genome expansion in bonnet fungi (Mycena s.s.) driven by repeated elements and novel gene families across ecological guilds.</title>
        <authorList>
            <consortium name="Lawrence Berkeley National Laboratory"/>
            <person name="Harder C.B."/>
            <person name="Miyauchi S."/>
            <person name="Viragh M."/>
            <person name="Kuo A."/>
            <person name="Thoen E."/>
            <person name="Andreopoulos B."/>
            <person name="Lu D."/>
            <person name="Skrede I."/>
            <person name="Drula E."/>
            <person name="Henrissat B."/>
            <person name="Morin E."/>
            <person name="Kohler A."/>
            <person name="Barry K."/>
            <person name="LaButti K."/>
            <person name="Morin E."/>
            <person name="Salamov A."/>
            <person name="Lipzen A."/>
            <person name="Mereny Z."/>
            <person name="Hegedus B."/>
            <person name="Baldrian P."/>
            <person name="Stursova M."/>
            <person name="Weitz H."/>
            <person name="Taylor A."/>
            <person name="Grigoriev I.V."/>
            <person name="Nagy L.G."/>
            <person name="Martin F."/>
            <person name="Kauserud H."/>
        </authorList>
    </citation>
    <scope>NUCLEOTIDE SEQUENCE</scope>
    <source>
        <strain evidence="1">9284</strain>
    </source>
</reference>
<evidence type="ECO:0000313" key="2">
    <source>
        <dbReference type="Proteomes" id="UP001221142"/>
    </source>
</evidence>
<sequence>MAETTRYTMPRLNNENYAEWALRMEAVLIKKGLWTNVTSILVSPIQSDGTTVKTPTELQAERAAKMAEARAELILCVDAGQLAHMTSRDPKVVWDNLERMHRAAGFATSLALRRQFLTAKKLDSETMEAWTAARKFQTIPRRTYRQAIHVHHLLF</sequence>
<evidence type="ECO:0008006" key="3">
    <source>
        <dbReference type="Google" id="ProtNLM"/>
    </source>
</evidence>
<dbReference type="EMBL" id="JARKIF010000026">
    <property type="protein sequence ID" value="KAJ7614389.1"/>
    <property type="molecule type" value="Genomic_DNA"/>
</dbReference>
<proteinExistence type="predicted"/>
<dbReference type="Proteomes" id="UP001221142">
    <property type="component" value="Unassembled WGS sequence"/>
</dbReference>
<accession>A0AAD7B9S4</accession>
<gene>
    <name evidence="1" type="ORF">FB45DRAFT_1035871</name>
</gene>
<name>A0AAD7B9S4_9AGAR</name>
<keyword evidence="2" id="KW-1185">Reference proteome</keyword>
<dbReference type="Pfam" id="PF14223">
    <property type="entry name" value="Retrotran_gag_2"/>
    <property type="match status" value="1"/>
</dbReference>
<protein>
    <recommendedName>
        <fullName evidence="3">DUF4219 domain-containing protein</fullName>
    </recommendedName>
</protein>
<evidence type="ECO:0000313" key="1">
    <source>
        <dbReference type="EMBL" id="KAJ7614389.1"/>
    </source>
</evidence>
<dbReference type="AlphaFoldDB" id="A0AAD7B9S4"/>
<comment type="caution">
    <text evidence="1">The sequence shown here is derived from an EMBL/GenBank/DDBJ whole genome shotgun (WGS) entry which is preliminary data.</text>
</comment>
<organism evidence="1 2">
    <name type="scientific">Roridomyces roridus</name>
    <dbReference type="NCBI Taxonomy" id="1738132"/>
    <lineage>
        <taxon>Eukaryota</taxon>
        <taxon>Fungi</taxon>
        <taxon>Dikarya</taxon>
        <taxon>Basidiomycota</taxon>
        <taxon>Agaricomycotina</taxon>
        <taxon>Agaricomycetes</taxon>
        <taxon>Agaricomycetidae</taxon>
        <taxon>Agaricales</taxon>
        <taxon>Marasmiineae</taxon>
        <taxon>Mycenaceae</taxon>
        <taxon>Roridomyces</taxon>
    </lineage>
</organism>